<reference evidence="1 2" key="1">
    <citation type="submission" date="2023-07" db="EMBL/GenBank/DDBJ databases">
        <title>Genomic Encyclopedia of Type Strains, Phase IV (KMG-IV): sequencing the most valuable type-strain genomes for metagenomic binning, comparative biology and taxonomic classification.</title>
        <authorList>
            <person name="Goeker M."/>
        </authorList>
    </citation>
    <scope>NUCLEOTIDE SEQUENCE [LARGE SCALE GENOMIC DNA]</scope>
    <source>
        <strain evidence="1 2">DSM 29005</strain>
    </source>
</reference>
<name>A0ABT9ZN38_9BACI</name>
<protein>
    <submittedName>
        <fullName evidence="1">Uncharacterized protein</fullName>
    </submittedName>
</protein>
<accession>A0ABT9ZN38</accession>
<organism evidence="1 2">
    <name type="scientific">Metabacillus malikii</name>
    <dbReference type="NCBI Taxonomy" id="1504265"/>
    <lineage>
        <taxon>Bacteria</taxon>
        <taxon>Bacillati</taxon>
        <taxon>Bacillota</taxon>
        <taxon>Bacilli</taxon>
        <taxon>Bacillales</taxon>
        <taxon>Bacillaceae</taxon>
        <taxon>Metabacillus</taxon>
    </lineage>
</organism>
<proteinExistence type="predicted"/>
<evidence type="ECO:0000313" key="1">
    <source>
        <dbReference type="EMBL" id="MDQ0232953.1"/>
    </source>
</evidence>
<dbReference type="EMBL" id="JAUSUD010000027">
    <property type="protein sequence ID" value="MDQ0232953.1"/>
    <property type="molecule type" value="Genomic_DNA"/>
</dbReference>
<keyword evidence="2" id="KW-1185">Reference proteome</keyword>
<dbReference type="Proteomes" id="UP001234495">
    <property type="component" value="Unassembled WGS sequence"/>
</dbReference>
<comment type="caution">
    <text evidence="1">The sequence shown here is derived from an EMBL/GenBank/DDBJ whole genome shotgun (WGS) entry which is preliminary data.</text>
</comment>
<gene>
    <name evidence="1" type="ORF">J2S19_004277</name>
</gene>
<sequence length="67" mass="7665">MIPLNKIHNRFSNAVVYKKNINILHKSIFSKNIQKTGKKCKKIEPLFLSKGENVDINGFLLGINLIQ</sequence>
<evidence type="ECO:0000313" key="2">
    <source>
        <dbReference type="Proteomes" id="UP001234495"/>
    </source>
</evidence>